<name>A0ABW2CYB2_9ACTN</name>
<evidence type="ECO:0000256" key="1">
    <source>
        <dbReference type="SAM" id="MobiDB-lite"/>
    </source>
</evidence>
<gene>
    <name evidence="2" type="ORF">ACFQKB_44140</name>
</gene>
<reference evidence="3" key="1">
    <citation type="journal article" date="2019" name="Int. J. Syst. Evol. Microbiol.">
        <title>The Global Catalogue of Microorganisms (GCM) 10K type strain sequencing project: providing services to taxonomists for standard genome sequencing and annotation.</title>
        <authorList>
            <consortium name="The Broad Institute Genomics Platform"/>
            <consortium name="The Broad Institute Genome Sequencing Center for Infectious Disease"/>
            <person name="Wu L."/>
            <person name="Ma J."/>
        </authorList>
    </citation>
    <scope>NUCLEOTIDE SEQUENCE [LARGE SCALE GENOMIC DNA]</scope>
    <source>
        <strain evidence="3">JCM 3369</strain>
    </source>
</reference>
<evidence type="ECO:0000313" key="2">
    <source>
        <dbReference type="EMBL" id="MFC6886819.1"/>
    </source>
</evidence>
<organism evidence="2 3">
    <name type="scientific">Actinomadura yumaensis</name>
    <dbReference type="NCBI Taxonomy" id="111807"/>
    <lineage>
        <taxon>Bacteria</taxon>
        <taxon>Bacillati</taxon>
        <taxon>Actinomycetota</taxon>
        <taxon>Actinomycetes</taxon>
        <taxon>Streptosporangiales</taxon>
        <taxon>Thermomonosporaceae</taxon>
        <taxon>Actinomadura</taxon>
    </lineage>
</organism>
<keyword evidence="3" id="KW-1185">Reference proteome</keyword>
<protein>
    <submittedName>
        <fullName evidence="2">Rv3235 family protein</fullName>
    </submittedName>
</protein>
<accession>A0ABW2CYB2</accession>
<dbReference type="Pfam" id="PF20060">
    <property type="entry name" value="DUF6459"/>
    <property type="match status" value="1"/>
</dbReference>
<proteinExistence type="predicted"/>
<dbReference type="EMBL" id="JBHSXS010000060">
    <property type="protein sequence ID" value="MFC6886819.1"/>
    <property type="molecule type" value="Genomic_DNA"/>
</dbReference>
<dbReference type="RefSeq" id="WP_160822031.1">
    <property type="nucleotide sequence ID" value="NZ_JBHSXS010000060.1"/>
</dbReference>
<dbReference type="InterPro" id="IPR045596">
    <property type="entry name" value="DUF6459"/>
</dbReference>
<comment type="caution">
    <text evidence="2">The sequence shown here is derived from an EMBL/GenBank/DDBJ whole genome shotgun (WGS) entry which is preliminary data.</text>
</comment>
<feature type="region of interest" description="Disordered" evidence="1">
    <location>
        <begin position="28"/>
        <end position="65"/>
    </location>
</feature>
<sequence>MPAHLTTPAAVRFVPYARGRGGARRAVSATDGALALSREPVPAGSPPGRRPRPPNPLRLVRPDEHPDESLDAVALGTVRLVLEVIAGVRTPHHLSHRATPQVCRGLAEHHRPLAAGTRYVPPRVLTTWLQEPAADRAETGAVALLNGRVHALAMRLERVRGRWRCTTLETTAPV</sequence>
<dbReference type="Proteomes" id="UP001596380">
    <property type="component" value="Unassembled WGS sequence"/>
</dbReference>
<evidence type="ECO:0000313" key="3">
    <source>
        <dbReference type="Proteomes" id="UP001596380"/>
    </source>
</evidence>